<dbReference type="Pfam" id="PF14559">
    <property type="entry name" value="TPR_19"/>
    <property type="match status" value="1"/>
</dbReference>
<organism evidence="12 13">
    <name type="scientific">Acidihalobacter aeolianus</name>
    <dbReference type="NCBI Taxonomy" id="2792603"/>
    <lineage>
        <taxon>Bacteria</taxon>
        <taxon>Pseudomonadati</taxon>
        <taxon>Pseudomonadota</taxon>
        <taxon>Gammaproteobacteria</taxon>
        <taxon>Chromatiales</taxon>
        <taxon>Ectothiorhodospiraceae</taxon>
        <taxon>Acidihalobacter</taxon>
    </lineage>
</organism>
<dbReference type="KEGG" id="aaeo:BJI67_00060"/>
<evidence type="ECO:0000256" key="5">
    <source>
        <dbReference type="ARBA" id="ARBA00022519"/>
    </source>
</evidence>
<evidence type="ECO:0000256" key="7">
    <source>
        <dbReference type="ARBA" id="ARBA00022989"/>
    </source>
</evidence>
<keyword evidence="9" id="KW-0627">Porphyrin biosynthesis</keyword>
<evidence type="ECO:0000256" key="9">
    <source>
        <dbReference type="ARBA" id="ARBA00023244"/>
    </source>
</evidence>
<protein>
    <recommendedName>
        <fullName evidence="11">HemY N-terminal domain-containing protein</fullName>
    </recommendedName>
</protein>
<sequence length="429" mass="48606">MKFLFLGLLAMLATGAVVYWAMQDPGYAVLAWGHWSVELSLVDLVVVLVVLFAALYAVLRLLNRIWRAPRDLSTRLHLRRAERARRGLTRGLIELAEGRWHASERLLLRSASGSQTPLLNFLAAARSAQMQQAYDRRDEYLRRALESNPNAHIAVELTQAELQLAHGQTEQALATLNHLREVAPDHAYVSKLLGRLYLQLNDWEALAKLLPKLRRTTALSPERVEDLEIKVLSGLFTRQTENADLAHLTGFWEALPRKSRQRPELIGIYVDQLIARGEPALAEKLLSRSLNRSWSDELAARYGALDLPDTAPQLRQAENWLRANPHNAALLLSLARISRSAQLWGKSRSYYEASLGEHPSGEGYLELGELLVHMGEHEAASDCYHRGLSLMVHGNHKVERIGQRLERDRYIRPQISERLVSDVDDIYTV</sequence>
<keyword evidence="8 10" id="KW-0472">Membrane</keyword>
<comment type="pathway">
    <text evidence="3">Porphyrin-containing compound metabolism; protoheme biosynthesis.</text>
</comment>
<dbReference type="AlphaFoldDB" id="A0A1D8K3X0"/>
<dbReference type="GO" id="GO:0005886">
    <property type="term" value="C:plasma membrane"/>
    <property type="evidence" value="ECO:0007669"/>
    <property type="project" value="UniProtKB-SubCell"/>
</dbReference>
<evidence type="ECO:0000256" key="4">
    <source>
        <dbReference type="ARBA" id="ARBA00022475"/>
    </source>
</evidence>
<comment type="subcellular location">
    <subcellularLocation>
        <location evidence="2">Cell inner membrane</location>
        <topology evidence="2">Multi-pass membrane protein</topology>
    </subcellularLocation>
</comment>
<dbReference type="RefSeq" id="WP_070071267.1">
    <property type="nucleotide sequence ID" value="NZ_CP017448.1"/>
</dbReference>
<dbReference type="InterPro" id="IPR005254">
    <property type="entry name" value="Heme_biosyn_assoc_TPR_pro"/>
</dbReference>
<dbReference type="Gene3D" id="1.25.40.10">
    <property type="entry name" value="Tetratricopeptide repeat domain"/>
    <property type="match status" value="2"/>
</dbReference>
<name>A0A1D8K3X0_9GAMM</name>
<dbReference type="SUPFAM" id="SSF48452">
    <property type="entry name" value="TPR-like"/>
    <property type="match status" value="1"/>
</dbReference>
<evidence type="ECO:0000259" key="11">
    <source>
        <dbReference type="Pfam" id="PF07219"/>
    </source>
</evidence>
<evidence type="ECO:0000256" key="2">
    <source>
        <dbReference type="ARBA" id="ARBA00004429"/>
    </source>
</evidence>
<evidence type="ECO:0000256" key="8">
    <source>
        <dbReference type="ARBA" id="ARBA00023136"/>
    </source>
</evidence>
<keyword evidence="4" id="KW-1003">Cell membrane</keyword>
<dbReference type="Proteomes" id="UP000095342">
    <property type="component" value="Chromosome"/>
</dbReference>
<comment type="function">
    <text evidence="1">Involved in a late step of protoheme IX synthesis.</text>
</comment>
<gene>
    <name evidence="12" type="ORF">BJI67_00060</name>
</gene>
<feature type="transmembrane region" description="Helical" evidence="10">
    <location>
        <begin position="39"/>
        <end position="62"/>
    </location>
</feature>
<dbReference type="UniPathway" id="UPA00252"/>
<dbReference type="GO" id="GO:0006779">
    <property type="term" value="P:porphyrin-containing compound biosynthetic process"/>
    <property type="evidence" value="ECO:0007669"/>
    <property type="project" value="UniProtKB-KW"/>
</dbReference>
<proteinExistence type="predicted"/>
<dbReference type="InterPro" id="IPR011990">
    <property type="entry name" value="TPR-like_helical_dom_sf"/>
</dbReference>
<keyword evidence="13" id="KW-1185">Reference proteome</keyword>
<keyword evidence="5" id="KW-0997">Cell inner membrane</keyword>
<evidence type="ECO:0000313" key="13">
    <source>
        <dbReference type="Proteomes" id="UP000095342"/>
    </source>
</evidence>
<keyword evidence="6 10" id="KW-0812">Transmembrane</keyword>
<evidence type="ECO:0000256" key="10">
    <source>
        <dbReference type="SAM" id="Phobius"/>
    </source>
</evidence>
<evidence type="ECO:0000256" key="1">
    <source>
        <dbReference type="ARBA" id="ARBA00002962"/>
    </source>
</evidence>
<dbReference type="EMBL" id="CP017448">
    <property type="protein sequence ID" value="AOV15666.1"/>
    <property type="molecule type" value="Genomic_DNA"/>
</dbReference>
<evidence type="ECO:0000256" key="6">
    <source>
        <dbReference type="ARBA" id="ARBA00022692"/>
    </source>
</evidence>
<dbReference type="NCBIfam" id="TIGR00540">
    <property type="entry name" value="TPR_hemY_coli"/>
    <property type="match status" value="1"/>
</dbReference>
<evidence type="ECO:0000313" key="12">
    <source>
        <dbReference type="EMBL" id="AOV15666.1"/>
    </source>
</evidence>
<dbReference type="InterPro" id="IPR010817">
    <property type="entry name" value="HemY_N"/>
</dbReference>
<evidence type="ECO:0000256" key="3">
    <source>
        <dbReference type="ARBA" id="ARBA00004744"/>
    </source>
</evidence>
<reference evidence="12 13" key="1">
    <citation type="submission" date="2016-09" db="EMBL/GenBank/DDBJ databases">
        <title>Acidihalobacter prosperus V6 (DSM14174).</title>
        <authorList>
            <person name="Khaleque H.N."/>
            <person name="Ramsay J.P."/>
            <person name="Murphy R.J.T."/>
            <person name="Kaksonen A.H."/>
            <person name="Boxall N.J."/>
            <person name="Watkin E.L.J."/>
        </authorList>
    </citation>
    <scope>NUCLEOTIDE SEQUENCE [LARGE SCALE GENOMIC DNA]</scope>
    <source>
        <strain evidence="12 13">V6</strain>
    </source>
</reference>
<feature type="domain" description="HemY N-terminal" evidence="11">
    <location>
        <begin position="26"/>
        <end position="131"/>
    </location>
</feature>
<keyword evidence="7 10" id="KW-1133">Transmembrane helix</keyword>
<dbReference type="Pfam" id="PF07219">
    <property type="entry name" value="HemY_N"/>
    <property type="match status" value="1"/>
</dbReference>
<dbReference type="GO" id="GO:0042168">
    <property type="term" value="P:heme metabolic process"/>
    <property type="evidence" value="ECO:0007669"/>
    <property type="project" value="InterPro"/>
</dbReference>
<accession>A0A1D8K3X0</accession>